<organism evidence="1 2">
    <name type="scientific">Yersinia pseudotuberculosis serotype O:1b (strain IP 31758)</name>
    <dbReference type="NCBI Taxonomy" id="349747"/>
    <lineage>
        <taxon>Bacteria</taxon>
        <taxon>Pseudomonadati</taxon>
        <taxon>Pseudomonadota</taxon>
        <taxon>Gammaproteobacteria</taxon>
        <taxon>Enterobacterales</taxon>
        <taxon>Yersiniaceae</taxon>
        <taxon>Yersinia</taxon>
    </lineage>
</organism>
<geneLocation type="plasmid" evidence="2">
    <name>plasmid_59kb</name>
</geneLocation>
<accession>A0A0U1QT99</accession>
<sequence length="56" mass="6487">MIKIETPEQHEAQLMRLEQLMKLNPALNTPEDVEIEKLAGAIEAYENIHYPINDKI</sequence>
<dbReference type="AlphaFoldDB" id="A0A0U1QT99"/>
<proteinExistence type="predicted"/>
<dbReference type="Proteomes" id="UP000002412">
    <property type="component" value="Plasmid p_59kb"/>
</dbReference>
<protein>
    <submittedName>
        <fullName evidence="1">Uncharacterized protein</fullName>
    </submittedName>
</protein>
<reference evidence="1 2" key="1">
    <citation type="journal article" date="2007" name="PLoS Genet.">
        <title>The complete genome sequence of Yersinia pseudotuberculosis IP31758, the causative agent of Far East scarlet-like fever.</title>
        <authorList>
            <person name="Eppinger M."/>
            <person name="Rosovitz M.J."/>
            <person name="Fricke W.F."/>
            <person name="Rasko D.A."/>
            <person name="Kokorina G."/>
            <person name="Fayolle C."/>
            <person name="Lindler L.E."/>
            <person name="Carniel E."/>
            <person name="Ravel J."/>
        </authorList>
    </citation>
    <scope>NUCLEOTIDE SEQUENCE [LARGE SCALE GENOMIC DNA]</scope>
    <source>
        <strain evidence="1 2">IP 31758</strain>
        <plasmid evidence="2">Plasmid plasmid_59kb</plasmid>
    </source>
</reference>
<keyword evidence="1" id="KW-0614">Plasmid</keyword>
<dbReference type="HOGENOM" id="CLU_3013398_0_0_6"/>
<evidence type="ECO:0000313" key="2">
    <source>
        <dbReference type="Proteomes" id="UP000002412"/>
    </source>
</evidence>
<dbReference type="RefSeq" id="WP_011988452.1">
    <property type="nucleotide sequence ID" value="NC_009704.1"/>
</dbReference>
<name>A0A0U1QT99_YERP3</name>
<evidence type="ECO:0000313" key="1">
    <source>
        <dbReference type="EMBL" id="ABS45608.1"/>
    </source>
</evidence>
<dbReference type="EMBL" id="CP000718">
    <property type="protein sequence ID" value="ABS45608.1"/>
    <property type="molecule type" value="Genomic_DNA"/>
</dbReference>
<dbReference type="KEGG" id="ypi:YpsIP31758_A0011"/>
<gene>
    <name evidence="1" type="ordered locus">YpsIP31758_A0011</name>
</gene>